<keyword evidence="1" id="KW-0812">Transmembrane</keyword>
<feature type="transmembrane region" description="Helical" evidence="1">
    <location>
        <begin position="296"/>
        <end position="315"/>
    </location>
</feature>
<comment type="caution">
    <text evidence="2">The sequence shown here is derived from an EMBL/GenBank/DDBJ whole genome shotgun (WGS) entry which is preliminary data.</text>
</comment>
<dbReference type="Proteomes" id="UP001620514">
    <property type="component" value="Unassembled WGS sequence"/>
</dbReference>
<organism evidence="2 3">
    <name type="scientific">Caballeronia udeis</name>
    <dbReference type="NCBI Taxonomy" id="1232866"/>
    <lineage>
        <taxon>Bacteria</taxon>
        <taxon>Pseudomonadati</taxon>
        <taxon>Pseudomonadota</taxon>
        <taxon>Betaproteobacteria</taxon>
        <taxon>Burkholderiales</taxon>
        <taxon>Burkholderiaceae</taxon>
        <taxon>Caballeronia</taxon>
    </lineage>
</organism>
<evidence type="ECO:0000313" key="2">
    <source>
        <dbReference type="EMBL" id="MFK4444083.1"/>
    </source>
</evidence>
<protein>
    <submittedName>
        <fullName evidence="2">Membrane protein</fullName>
    </submittedName>
</protein>
<name>A0ABW8MK76_9BURK</name>
<reference evidence="2 3" key="2">
    <citation type="submission" date="2024-11" db="EMBL/GenBank/DDBJ databases">
        <title>Using genomics to understand microbial adaptation to soil warming.</title>
        <authorList>
            <person name="Deangelis K.M. PhD."/>
        </authorList>
    </citation>
    <scope>NUCLEOTIDE SEQUENCE [LARGE SCALE GENOMIC DNA]</scope>
    <source>
        <strain evidence="2 3">GAS97</strain>
    </source>
</reference>
<accession>A0ABW8MK76</accession>
<feature type="transmembrane region" description="Helical" evidence="1">
    <location>
        <begin position="97"/>
        <end position="115"/>
    </location>
</feature>
<feature type="transmembrane region" description="Helical" evidence="1">
    <location>
        <begin position="131"/>
        <end position="150"/>
    </location>
</feature>
<feature type="transmembrane region" description="Helical" evidence="1">
    <location>
        <begin position="6"/>
        <end position="24"/>
    </location>
</feature>
<gene>
    <name evidence="2" type="ORF">ABH943_004105</name>
</gene>
<feature type="transmembrane region" description="Helical" evidence="1">
    <location>
        <begin position="55"/>
        <end position="76"/>
    </location>
</feature>
<dbReference type="RefSeq" id="WP_404609025.1">
    <property type="nucleotide sequence ID" value="NZ_JBIYDN010000012.1"/>
</dbReference>
<evidence type="ECO:0000256" key="1">
    <source>
        <dbReference type="SAM" id="Phobius"/>
    </source>
</evidence>
<evidence type="ECO:0000313" key="3">
    <source>
        <dbReference type="Proteomes" id="UP001620514"/>
    </source>
</evidence>
<feature type="transmembrane region" description="Helical" evidence="1">
    <location>
        <begin position="171"/>
        <end position="189"/>
    </location>
</feature>
<keyword evidence="3" id="KW-1185">Reference proteome</keyword>
<proteinExistence type="predicted"/>
<sequence length="316" mass="33252">MIVSAQYLYWLAGALLLAGAAMILRDAAHPRRLWSALFWADLGVLFIAGDRMPPAVAGLQVLLLTAIAACGGLRHGSARRLPQSVREAAAVRLGPKLLVPALTIPVITLIGSLAFDKTKIGSLFVLDPANSTLAALGVGCVVALGIACWLTRDSVTQAVRQSRELTDVIGWTLVLPQMLAMLGAMFQHTGVGHAIASLAEHYAAVDVRWIAVVIYCLGMAIFSVIMGGGFASFPLMAGGVGVPALIDTFHGNPAVVAALGMFSAYTGVLVTPMAAHFNLIPAALLELPDRYGVIKAQAPTAMIVLIVNMVLLYYLM</sequence>
<dbReference type="Pfam" id="PF06166">
    <property type="entry name" value="DUF979"/>
    <property type="match status" value="1"/>
</dbReference>
<keyword evidence="1" id="KW-0472">Membrane</keyword>
<dbReference type="InterPro" id="IPR009323">
    <property type="entry name" value="DUF979"/>
</dbReference>
<feature type="transmembrane region" description="Helical" evidence="1">
    <location>
        <begin position="209"/>
        <end position="233"/>
    </location>
</feature>
<feature type="transmembrane region" description="Helical" evidence="1">
    <location>
        <begin position="254"/>
        <end position="276"/>
    </location>
</feature>
<dbReference type="EMBL" id="JBIYDN010000012">
    <property type="protein sequence ID" value="MFK4444083.1"/>
    <property type="molecule type" value="Genomic_DNA"/>
</dbReference>
<reference evidence="2 3" key="1">
    <citation type="submission" date="2024-10" db="EMBL/GenBank/DDBJ databases">
        <authorList>
            <person name="Deangelis K."/>
            <person name="Huntemann M."/>
            <person name="Clum A."/>
            <person name="Wang J."/>
            <person name="Palaniappan K."/>
            <person name="Ritter S."/>
            <person name="Chen I.-M."/>
            <person name="Stamatis D."/>
            <person name="Reddy T."/>
            <person name="O'Malley R."/>
            <person name="Daum C."/>
            <person name="Ng V."/>
            <person name="Ivanova N."/>
            <person name="Kyrpides N."/>
            <person name="Woyke T."/>
        </authorList>
    </citation>
    <scope>NUCLEOTIDE SEQUENCE [LARGE SCALE GENOMIC DNA]</scope>
    <source>
        <strain evidence="2 3">GAS97</strain>
    </source>
</reference>
<keyword evidence="1" id="KW-1133">Transmembrane helix</keyword>